<keyword evidence="7" id="KW-1185">Reference proteome</keyword>
<dbReference type="PANTHER" id="PTHR43788">
    <property type="entry name" value="DNA2/NAM7 HELICASE FAMILY MEMBER"/>
    <property type="match status" value="1"/>
</dbReference>
<dbReference type="InterPro" id="IPR050534">
    <property type="entry name" value="Coronavir_polyprotein_1ab"/>
</dbReference>
<dbReference type="Gene3D" id="3.40.50.300">
    <property type="entry name" value="P-loop containing nucleotide triphosphate hydrolases"/>
    <property type="match status" value="1"/>
</dbReference>
<evidence type="ECO:0000256" key="4">
    <source>
        <dbReference type="ARBA" id="ARBA00022840"/>
    </source>
</evidence>
<dbReference type="InterPro" id="IPR041679">
    <property type="entry name" value="DNA2/NAM7-like_C"/>
</dbReference>
<evidence type="ECO:0000256" key="2">
    <source>
        <dbReference type="ARBA" id="ARBA00022801"/>
    </source>
</evidence>
<dbReference type="GO" id="GO:0016787">
    <property type="term" value="F:hydrolase activity"/>
    <property type="evidence" value="ECO:0007669"/>
    <property type="project" value="UniProtKB-KW"/>
</dbReference>
<dbReference type="Pfam" id="PF13087">
    <property type="entry name" value="AAA_12"/>
    <property type="match status" value="1"/>
</dbReference>
<gene>
    <name evidence="6" type="ORF">ANCDUO_00187</name>
</gene>
<reference evidence="6 7" key="1">
    <citation type="submission" date="2013-12" db="EMBL/GenBank/DDBJ databases">
        <title>Draft genome of the parsitic nematode Ancylostoma duodenale.</title>
        <authorList>
            <person name="Mitreva M."/>
        </authorList>
    </citation>
    <scope>NUCLEOTIDE SEQUENCE [LARGE SCALE GENOMIC DNA]</scope>
    <source>
        <strain evidence="6 7">Zhejiang</strain>
    </source>
</reference>
<keyword evidence="1" id="KW-0547">Nucleotide-binding</keyword>
<keyword evidence="4" id="KW-0067">ATP-binding</keyword>
<dbReference type="GO" id="GO:0043139">
    <property type="term" value="F:5'-3' DNA helicase activity"/>
    <property type="evidence" value="ECO:0007669"/>
    <property type="project" value="TreeGrafter"/>
</dbReference>
<dbReference type="EMBL" id="KN726151">
    <property type="protein sequence ID" value="KIH69465.1"/>
    <property type="molecule type" value="Genomic_DNA"/>
</dbReference>
<feature type="domain" description="DNA2/NAM7 helicase-like C-terminal" evidence="5">
    <location>
        <begin position="6"/>
        <end position="172"/>
    </location>
</feature>
<evidence type="ECO:0000256" key="1">
    <source>
        <dbReference type="ARBA" id="ARBA00022741"/>
    </source>
</evidence>
<evidence type="ECO:0000259" key="5">
    <source>
        <dbReference type="Pfam" id="PF13087"/>
    </source>
</evidence>
<sequence>MELLIAEDVPVAPLRTTFRAYPGLNDLSNSIFYEGALVSGTPVENRCLLLERITFPNPSLPFLFIDVPGTPVWSTNGSHSNELEASTSCELVTAPLSKNIPPKSVAIITFYKEQLRVVERVAGHHQIYLHTVDSVQGRERDIVILLTTRTSIQVDRAEFLDEPIHLNVNVVR</sequence>
<evidence type="ECO:0000313" key="6">
    <source>
        <dbReference type="EMBL" id="KIH69465.1"/>
    </source>
</evidence>
<dbReference type="SUPFAM" id="SSF52540">
    <property type="entry name" value="P-loop containing nucleoside triphosphate hydrolases"/>
    <property type="match status" value="1"/>
</dbReference>
<accession>A0A0C2H6H6</accession>
<keyword evidence="3" id="KW-0347">Helicase</keyword>
<dbReference type="OrthoDB" id="5851052at2759"/>
<keyword evidence="2" id="KW-0378">Hydrolase</keyword>
<dbReference type="PANTHER" id="PTHR43788:SF16">
    <property type="entry name" value="HELICASE WITH ZINC FINGER 2"/>
    <property type="match status" value="1"/>
</dbReference>
<dbReference type="InterPro" id="IPR027417">
    <property type="entry name" value="P-loop_NTPase"/>
</dbReference>
<name>A0A0C2H6H6_9BILA</name>
<dbReference type="CDD" id="cd18808">
    <property type="entry name" value="SF1_C_Upf1"/>
    <property type="match status" value="1"/>
</dbReference>
<dbReference type="GO" id="GO:0005524">
    <property type="term" value="F:ATP binding"/>
    <property type="evidence" value="ECO:0007669"/>
    <property type="project" value="UniProtKB-KW"/>
</dbReference>
<dbReference type="Proteomes" id="UP000054047">
    <property type="component" value="Unassembled WGS sequence"/>
</dbReference>
<dbReference type="AlphaFoldDB" id="A0A0C2H6H6"/>
<proteinExistence type="predicted"/>
<protein>
    <recommendedName>
        <fullName evidence="5">DNA2/NAM7 helicase-like C-terminal domain-containing protein</fullName>
    </recommendedName>
</protein>
<dbReference type="InterPro" id="IPR047187">
    <property type="entry name" value="SF1_C_Upf1"/>
</dbReference>
<organism evidence="6 7">
    <name type="scientific">Ancylostoma duodenale</name>
    <dbReference type="NCBI Taxonomy" id="51022"/>
    <lineage>
        <taxon>Eukaryota</taxon>
        <taxon>Metazoa</taxon>
        <taxon>Ecdysozoa</taxon>
        <taxon>Nematoda</taxon>
        <taxon>Chromadorea</taxon>
        <taxon>Rhabditida</taxon>
        <taxon>Rhabditina</taxon>
        <taxon>Rhabditomorpha</taxon>
        <taxon>Strongyloidea</taxon>
        <taxon>Ancylostomatidae</taxon>
        <taxon>Ancylostomatinae</taxon>
        <taxon>Ancylostoma</taxon>
    </lineage>
</organism>
<evidence type="ECO:0000313" key="7">
    <source>
        <dbReference type="Proteomes" id="UP000054047"/>
    </source>
</evidence>
<evidence type="ECO:0000256" key="3">
    <source>
        <dbReference type="ARBA" id="ARBA00022806"/>
    </source>
</evidence>